<keyword evidence="2" id="KW-1185">Reference proteome</keyword>
<accession>A0ACB9J2R1</accession>
<sequence>MDGMSPFSTDQWIQQYPNTPMAPSGGDATFMTVYRDASHGTTVQAGPKPIRRRSRASRRTPVTVLNASPTEFRALVQRFTGCDSKDNMAPALAVNLPKGPVNIDFTRNDASESSSRYTYFDNQVRPSLQAETVGSGGGWSPLQAGYGMENASVIYESIDESSFMATQRDGGNHGYNV</sequence>
<evidence type="ECO:0000313" key="1">
    <source>
        <dbReference type="EMBL" id="KAI3813978.1"/>
    </source>
</evidence>
<proteinExistence type="predicted"/>
<comment type="caution">
    <text evidence="1">The sequence shown here is derived from an EMBL/GenBank/DDBJ whole genome shotgun (WGS) entry which is preliminary data.</text>
</comment>
<dbReference type="Proteomes" id="UP001056120">
    <property type="component" value="Linkage Group LG06"/>
</dbReference>
<name>A0ACB9J2R1_9ASTR</name>
<reference evidence="1 2" key="2">
    <citation type="journal article" date="2022" name="Mol. Ecol. Resour.">
        <title>The genomes of chicory, endive, great burdock and yacon provide insights into Asteraceae paleo-polyploidization history and plant inulin production.</title>
        <authorList>
            <person name="Fan W."/>
            <person name="Wang S."/>
            <person name="Wang H."/>
            <person name="Wang A."/>
            <person name="Jiang F."/>
            <person name="Liu H."/>
            <person name="Zhao H."/>
            <person name="Xu D."/>
            <person name="Zhang Y."/>
        </authorList>
    </citation>
    <scope>NUCLEOTIDE SEQUENCE [LARGE SCALE GENOMIC DNA]</scope>
    <source>
        <strain evidence="2">cv. Yunnan</strain>
        <tissue evidence="1">Leaves</tissue>
    </source>
</reference>
<gene>
    <name evidence="1" type="ORF">L1987_18715</name>
</gene>
<reference evidence="2" key="1">
    <citation type="journal article" date="2022" name="Mol. Ecol. Resour.">
        <title>The genomes of chicory, endive, great burdock and yacon provide insights into Asteraceae palaeo-polyploidization history and plant inulin production.</title>
        <authorList>
            <person name="Fan W."/>
            <person name="Wang S."/>
            <person name="Wang H."/>
            <person name="Wang A."/>
            <person name="Jiang F."/>
            <person name="Liu H."/>
            <person name="Zhao H."/>
            <person name="Xu D."/>
            <person name="Zhang Y."/>
        </authorList>
    </citation>
    <scope>NUCLEOTIDE SEQUENCE [LARGE SCALE GENOMIC DNA]</scope>
    <source>
        <strain evidence="2">cv. Yunnan</strain>
    </source>
</reference>
<protein>
    <submittedName>
        <fullName evidence="1">Uncharacterized protein</fullName>
    </submittedName>
</protein>
<organism evidence="1 2">
    <name type="scientific">Smallanthus sonchifolius</name>
    <dbReference type="NCBI Taxonomy" id="185202"/>
    <lineage>
        <taxon>Eukaryota</taxon>
        <taxon>Viridiplantae</taxon>
        <taxon>Streptophyta</taxon>
        <taxon>Embryophyta</taxon>
        <taxon>Tracheophyta</taxon>
        <taxon>Spermatophyta</taxon>
        <taxon>Magnoliopsida</taxon>
        <taxon>eudicotyledons</taxon>
        <taxon>Gunneridae</taxon>
        <taxon>Pentapetalae</taxon>
        <taxon>asterids</taxon>
        <taxon>campanulids</taxon>
        <taxon>Asterales</taxon>
        <taxon>Asteraceae</taxon>
        <taxon>Asteroideae</taxon>
        <taxon>Heliantheae alliance</taxon>
        <taxon>Millerieae</taxon>
        <taxon>Smallanthus</taxon>
    </lineage>
</organism>
<evidence type="ECO:0000313" key="2">
    <source>
        <dbReference type="Proteomes" id="UP001056120"/>
    </source>
</evidence>
<dbReference type="EMBL" id="CM042023">
    <property type="protein sequence ID" value="KAI3813978.1"/>
    <property type="molecule type" value="Genomic_DNA"/>
</dbReference>